<dbReference type="OrthoDB" id="686619at2759"/>
<dbReference type="OMA" id="IWLERNC"/>
<reference evidence="1" key="2">
    <citation type="submission" date="2018-10" db="UniProtKB">
        <authorList>
            <consortium name="EnsemblPlants"/>
        </authorList>
    </citation>
    <scope>IDENTIFICATION</scope>
</reference>
<name>A0A3B6D7G5_WHEAT</name>
<dbReference type="Gramene" id="TraesCS2D03G0247400.1">
    <property type="protein sequence ID" value="TraesCS2D03G0247400.1.CDS1"/>
    <property type="gene ID" value="TraesCS2D03G0247400"/>
</dbReference>
<proteinExistence type="predicted"/>
<dbReference type="Gramene" id="TraesWEE_scaffold_078051_01G000200.1">
    <property type="protein sequence ID" value="TraesWEE_scaffold_078051_01G000200.1"/>
    <property type="gene ID" value="TraesWEE_scaffold_078051_01G000200"/>
</dbReference>
<evidence type="ECO:0000313" key="1">
    <source>
        <dbReference type="EnsemblPlants" id="TraesCS2D02G117600.1.cds1"/>
    </source>
</evidence>
<organism evidence="1">
    <name type="scientific">Triticum aestivum</name>
    <name type="common">Wheat</name>
    <dbReference type="NCBI Taxonomy" id="4565"/>
    <lineage>
        <taxon>Eukaryota</taxon>
        <taxon>Viridiplantae</taxon>
        <taxon>Streptophyta</taxon>
        <taxon>Embryophyta</taxon>
        <taxon>Tracheophyta</taxon>
        <taxon>Spermatophyta</taxon>
        <taxon>Magnoliopsida</taxon>
        <taxon>Liliopsida</taxon>
        <taxon>Poales</taxon>
        <taxon>Poaceae</taxon>
        <taxon>BOP clade</taxon>
        <taxon>Pooideae</taxon>
        <taxon>Triticodae</taxon>
        <taxon>Triticeae</taxon>
        <taxon>Triticinae</taxon>
        <taxon>Triticum</taxon>
    </lineage>
</organism>
<dbReference type="Gramene" id="TraesLAC2D03G01069640.1">
    <property type="protein sequence ID" value="TraesLAC2D03G01069640.1.CDS1"/>
    <property type="gene ID" value="TraesLAC2D03G01069640"/>
</dbReference>
<dbReference type="AlphaFoldDB" id="A0A3B6D7G5"/>
<protein>
    <submittedName>
        <fullName evidence="1">Uncharacterized protein</fullName>
    </submittedName>
</protein>
<dbReference type="Proteomes" id="UP000019116">
    <property type="component" value="Chromosome 2D"/>
</dbReference>
<reference evidence="1" key="1">
    <citation type="submission" date="2018-08" db="EMBL/GenBank/DDBJ databases">
        <authorList>
            <person name="Rossello M."/>
        </authorList>
    </citation>
    <scope>NUCLEOTIDE SEQUENCE [LARGE SCALE GENOMIC DNA]</scope>
    <source>
        <strain evidence="1">cv. Chinese Spring</strain>
    </source>
</reference>
<keyword evidence="2" id="KW-1185">Reference proteome</keyword>
<accession>A0A3B6D7G5</accession>
<sequence>MDALQEWWPDARRRLSKLARKGFDSIVLLIVWSLWIERNARTFDNSLGTAAHVCTGIVAEADLWSKAGAVGLQSFLR</sequence>
<dbReference type="Gramene" id="TraesLDM2D03G01119070.1">
    <property type="protein sequence ID" value="TraesLDM2D03G01119070.1.CDS1"/>
    <property type="gene ID" value="TraesLDM2D03G01119070"/>
</dbReference>
<evidence type="ECO:0000313" key="2">
    <source>
        <dbReference type="Proteomes" id="UP000019116"/>
    </source>
</evidence>
<dbReference type="EnsemblPlants" id="TraesCS2D02G117600.1">
    <property type="protein sequence ID" value="TraesCS2D02G117600.1.cds1"/>
    <property type="gene ID" value="TraesCS2D02G117600"/>
</dbReference>
<dbReference type="Gramene" id="TraesCS2D02G117600.1">
    <property type="protein sequence ID" value="TraesCS2D02G117600.1.cds1"/>
    <property type="gene ID" value="TraesCS2D02G117600"/>
</dbReference>